<comment type="similarity">
    <text evidence="1">Belongs to the RRF family.</text>
</comment>
<protein>
    <recommendedName>
        <fullName evidence="4">Ribosome recycling factor domain-containing protein</fullName>
    </recommendedName>
</protein>
<dbReference type="AlphaFoldDB" id="A0A1F7GHV3"/>
<evidence type="ECO:0000256" key="3">
    <source>
        <dbReference type="SAM" id="MobiDB-lite"/>
    </source>
</evidence>
<reference evidence="5 6" key="1">
    <citation type="journal article" date="2016" name="Nat. Commun.">
        <title>Thousands of microbial genomes shed light on interconnected biogeochemical processes in an aquifer system.</title>
        <authorList>
            <person name="Anantharaman K."/>
            <person name="Brown C.T."/>
            <person name="Hug L.A."/>
            <person name="Sharon I."/>
            <person name="Castelle C.J."/>
            <person name="Probst A.J."/>
            <person name="Thomas B.C."/>
            <person name="Singh A."/>
            <person name="Wilkins M.J."/>
            <person name="Karaoz U."/>
            <person name="Brodie E.L."/>
            <person name="Williams K.H."/>
            <person name="Hubbard S.S."/>
            <person name="Banfield J.F."/>
        </authorList>
    </citation>
    <scope>NUCLEOTIDE SEQUENCE [LARGE SCALE GENOMIC DNA]</scope>
</reference>
<evidence type="ECO:0000259" key="4">
    <source>
        <dbReference type="Pfam" id="PF01765"/>
    </source>
</evidence>
<accession>A0A1F7GHV3</accession>
<dbReference type="Gene3D" id="1.10.132.20">
    <property type="entry name" value="Ribosome-recycling factor"/>
    <property type="match status" value="1"/>
</dbReference>
<dbReference type="EMBL" id="MFZI01000069">
    <property type="protein sequence ID" value="OGK18513.1"/>
    <property type="molecule type" value="Genomic_DNA"/>
</dbReference>
<dbReference type="InterPro" id="IPR023584">
    <property type="entry name" value="Ribosome_recyc_fac_dom"/>
</dbReference>
<comment type="caution">
    <text evidence="5">The sequence shown here is derived from an EMBL/GenBank/DDBJ whole genome shotgun (WGS) entry which is preliminary data.</text>
</comment>
<keyword evidence="2" id="KW-0648">Protein biosynthesis</keyword>
<evidence type="ECO:0000313" key="6">
    <source>
        <dbReference type="Proteomes" id="UP000177026"/>
    </source>
</evidence>
<dbReference type="Pfam" id="PF01765">
    <property type="entry name" value="RRF"/>
    <property type="match status" value="1"/>
</dbReference>
<feature type="region of interest" description="Disordered" evidence="3">
    <location>
        <begin position="128"/>
        <end position="160"/>
    </location>
</feature>
<organism evidence="5 6">
    <name type="scientific">Candidatus Roizmanbacteria bacterium RIFCSPHIGHO2_01_FULL_39_8</name>
    <dbReference type="NCBI Taxonomy" id="1802033"/>
    <lineage>
        <taxon>Bacteria</taxon>
        <taxon>Candidatus Roizmaniibacteriota</taxon>
    </lineage>
</organism>
<dbReference type="PANTHER" id="PTHR20982:SF3">
    <property type="entry name" value="MITOCHONDRIAL RIBOSOME RECYCLING FACTOR PSEUDO 1"/>
    <property type="match status" value="1"/>
</dbReference>
<evidence type="ECO:0000256" key="2">
    <source>
        <dbReference type="ARBA" id="ARBA00022917"/>
    </source>
</evidence>
<sequence>MDPILTHFEQSTIKVINFLKEDLKSIRTGKANPSLIENLVVEAYGGQSRLKLLELATLTVEGPSALGITPYDPSTISDIEKAILKSPLGISPAVQGNRILAKIPALSQEQREKFTKIVAQKIEEKKNQIRGARDEARRKIKSQFEAKEISEDEKFREEKDIDNLTKNYMEELQGIKESKEKEIREI</sequence>
<feature type="domain" description="Ribosome recycling factor" evidence="4">
    <location>
        <begin position="19"/>
        <end position="183"/>
    </location>
</feature>
<gene>
    <name evidence="5" type="ORF">A2866_00880</name>
</gene>
<dbReference type="Proteomes" id="UP000177026">
    <property type="component" value="Unassembled WGS sequence"/>
</dbReference>
<dbReference type="SUPFAM" id="SSF55194">
    <property type="entry name" value="Ribosome recycling factor, RRF"/>
    <property type="match status" value="1"/>
</dbReference>
<dbReference type="InterPro" id="IPR002661">
    <property type="entry name" value="Ribosome_recyc_fac"/>
</dbReference>
<dbReference type="Gene3D" id="3.30.1360.40">
    <property type="match status" value="1"/>
</dbReference>
<dbReference type="GO" id="GO:0043023">
    <property type="term" value="F:ribosomal large subunit binding"/>
    <property type="evidence" value="ECO:0007669"/>
    <property type="project" value="TreeGrafter"/>
</dbReference>
<evidence type="ECO:0000313" key="5">
    <source>
        <dbReference type="EMBL" id="OGK18513.1"/>
    </source>
</evidence>
<dbReference type="InterPro" id="IPR036191">
    <property type="entry name" value="RRF_sf"/>
</dbReference>
<dbReference type="GO" id="GO:0006412">
    <property type="term" value="P:translation"/>
    <property type="evidence" value="ECO:0007669"/>
    <property type="project" value="UniProtKB-KW"/>
</dbReference>
<evidence type="ECO:0000256" key="1">
    <source>
        <dbReference type="ARBA" id="ARBA00005912"/>
    </source>
</evidence>
<proteinExistence type="inferred from homology"/>
<dbReference type="FunFam" id="3.30.1360.40:FF:000001">
    <property type="entry name" value="Ribosome-recycling factor"/>
    <property type="match status" value="1"/>
</dbReference>
<name>A0A1F7GHV3_9BACT</name>
<dbReference type="PANTHER" id="PTHR20982">
    <property type="entry name" value="RIBOSOME RECYCLING FACTOR"/>
    <property type="match status" value="1"/>
</dbReference>